<dbReference type="GO" id="GO:0042781">
    <property type="term" value="F:3'-tRNA processing endoribonuclease activity"/>
    <property type="evidence" value="ECO:0007669"/>
    <property type="project" value="TreeGrafter"/>
</dbReference>
<protein>
    <recommendedName>
        <fullName evidence="7 8">Ribonuclease P protein component</fullName>
        <shortName evidence="7">RNase P protein</shortName>
        <shortName evidence="7">RNaseP protein</shortName>
        <ecNumber evidence="7 8">3.1.26.5</ecNumber>
    </recommendedName>
    <alternativeName>
        <fullName evidence="7">Protein C5</fullName>
    </alternativeName>
</protein>
<comment type="catalytic activity">
    <reaction evidence="7">
        <text>Endonucleolytic cleavage of RNA, removing 5'-extranucleotides from tRNA precursor.</text>
        <dbReference type="EC" id="3.1.26.5"/>
    </reaction>
</comment>
<sequence>MLPNIYRLRQEKDIKALFARGKSVFDIVLGIKFKRNNFSHSRFAVVVGTKISKRAVIRNLIKRRLRAVLEKHLEDFRPGFDVIVLVKEGVTKCTFTDLESELLRLLERSDIKKPS</sequence>
<dbReference type="EC" id="3.1.26.5" evidence="7 8"/>
<evidence type="ECO:0000256" key="1">
    <source>
        <dbReference type="ARBA" id="ARBA00002663"/>
    </source>
</evidence>
<dbReference type="GO" id="GO:0004526">
    <property type="term" value="F:ribonuclease P activity"/>
    <property type="evidence" value="ECO:0007669"/>
    <property type="project" value="UniProtKB-UniRule"/>
</dbReference>
<dbReference type="InterPro" id="IPR020539">
    <property type="entry name" value="RNase_P_CS"/>
</dbReference>
<keyword evidence="4 7" id="KW-0255">Endonuclease</keyword>
<dbReference type="Proteomes" id="UP000034705">
    <property type="component" value="Unassembled WGS sequence"/>
</dbReference>
<comment type="subunit">
    <text evidence="7">Consists of a catalytic RNA component (M1 or rnpB) and a protein subunit.</text>
</comment>
<evidence type="ECO:0000256" key="6">
    <source>
        <dbReference type="ARBA" id="ARBA00022884"/>
    </source>
</evidence>
<dbReference type="PANTHER" id="PTHR33992:SF1">
    <property type="entry name" value="RIBONUCLEASE P PROTEIN COMPONENT"/>
    <property type="match status" value="1"/>
</dbReference>
<keyword evidence="6 7" id="KW-0694">RNA-binding</keyword>
<dbReference type="SUPFAM" id="SSF54211">
    <property type="entry name" value="Ribosomal protein S5 domain 2-like"/>
    <property type="match status" value="1"/>
</dbReference>
<evidence type="ECO:0000313" key="9">
    <source>
        <dbReference type="EMBL" id="KKU34004.1"/>
    </source>
</evidence>
<evidence type="ECO:0000256" key="5">
    <source>
        <dbReference type="ARBA" id="ARBA00022801"/>
    </source>
</evidence>
<dbReference type="InterPro" id="IPR000100">
    <property type="entry name" value="RNase_P"/>
</dbReference>
<keyword evidence="5 7" id="KW-0378">Hydrolase</keyword>
<gene>
    <name evidence="7" type="primary">rnpA</name>
    <name evidence="9" type="ORF">UX45_C0005G0014</name>
</gene>
<keyword evidence="3 7" id="KW-0540">Nuclease</keyword>
<dbReference type="InterPro" id="IPR014721">
    <property type="entry name" value="Ribsml_uS5_D2-typ_fold_subgr"/>
</dbReference>
<comment type="function">
    <text evidence="1 7">RNaseP catalyzes the removal of the 5'-leader sequence from pre-tRNA to produce the mature 5'-terminus. It can also cleave other RNA substrates such as 4.5S RNA. The protein component plays an auxiliary but essential role in vivo by binding to the 5'-leader sequence and broadening the substrate specificity of the ribozyme.</text>
</comment>
<dbReference type="NCBIfam" id="TIGR00188">
    <property type="entry name" value="rnpA"/>
    <property type="match status" value="1"/>
</dbReference>
<dbReference type="HAMAP" id="MF_00227">
    <property type="entry name" value="RNase_P"/>
    <property type="match status" value="1"/>
</dbReference>
<comment type="similarity">
    <text evidence="7">Belongs to the RnpA family.</text>
</comment>
<evidence type="ECO:0000256" key="7">
    <source>
        <dbReference type="HAMAP-Rule" id="MF_00227"/>
    </source>
</evidence>
<dbReference type="GO" id="GO:0030677">
    <property type="term" value="C:ribonuclease P complex"/>
    <property type="evidence" value="ECO:0007669"/>
    <property type="project" value="TreeGrafter"/>
</dbReference>
<reference evidence="9 10" key="1">
    <citation type="journal article" date="2015" name="Nature">
        <title>rRNA introns, odd ribosomes, and small enigmatic genomes across a large radiation of phyla.</title>
        <authorList>
            <person name="Brown C.T."/>
            <person name="Hug L.A."/>
            <person name="Thomas B.C."/>
            <person name="Sharon I."/>
            <person name="Castelle C.J."/>
            <person name="Singh A."/>
            <person name="Wilkins M.J."/>
            <person name="Williams K.H."/>
            <person name="Banfield J.F."/>
        </authorList>
    </citation>
    <scope>NUCLEOTIDE SEQUENCE [LARGE SCALE GENOMIC DNA]</scope>
</reference>
<evidence type="ECO:0000313" key="10">
    <source>
        <dbReference type="Proteomes" id="UP000034705"/>
    </source>
</evidence>
<dbReference type="PANTHER" id="PTHR33992">
    <property type="entry name" value="RIBONUCLEASE P PROTEIN COMPONENT"/>
    <property type="match status" value="1"/>
</dbReference>
<evidence type="ECO:0000256" key="2">
    <source>
        <dbReference type="ARBA" id="ARBA00022694"/>
    </source>
</evidence>
<dbReference type="Gene3D" id="3.30.230.10">
    <property type="match status" value="1"/>
</dbReference>
<dbReference type="AlphaFoldDB" id="A0A0G1PMH3"/>
<dbReference type="GO" id="GO:0000049">
    <property type="term" value="F:tRNA binding"/>
    <property type="evidence" value="ECO:0007669"/>
    <property type="project" value="UniProtKB-UniRule"/>
</dbReference>
<evidence type="ECO:0000256" key="3">
    <source>
        <dbReference type="ARBA" id="ARBA00022722"/>
    </source>
</evidence>
<dbReference type="EMBL" id="LCMG01000005">
    <property type="protein sequence ID" value="KKU34004.1"/>
    <property type="molecule type" value="Genomic_DNA"/>
</dbReference>
<keyword evidence="2 7" id="KW-0819">tRNA processing</keyword>
<comment type="caution">
    <text evidence="9">The sequence shown here is derived from an EMBL/GenBank/DDBJ whole genome shotgun (WGS) entry which is preliminary data.</text>
</comment>
<dbReference type="PATRIC" id="fig|1619001.3.peg.325"/>
<dbReference type="InterPro" id="IPR020568">
    <property type="entry name" value="Ribosomal_Su5_D2-typ_SF"/>
</dbReference>
<evidence type="ECO:0000256" key="4">
    <source>
        <dbReference type="ARBA" id="ARBA00022759"/>
    </source>
</evidence>
<accession>A0A0G1PMH3</accession>
<evidence type="ECO:0000256" key="8">
    <source>
        <dbReference type="NCBIfam" id="TIGR00188"/>
    </source>
</evidence>
<name>A0A0G1PMH3_9BACT</name>
<organism evidence="9 10">
    <name type="scientific">Candidatus Uhrbacteria bacterium GW2011_GWF2_46_218</name>
    <dbReference type="NCBI Taxonomy" id="1619001"/>
    <lineage>
        <taxon>Bacteria</taxon>
        <taxon>Candidatus Uhriibacteriota</taxon>
    </lineage>
</organism>
<proteinExistence type="inferred from homology"/>
<dbReference type="Pfam" id="PF00825">
    <property type="entry name" value="Ribonuclease_P"/>
    <property type="match status" value="1"/>
</dbReference>
<dbReference type="PROSITE" id="PS00648">
    <property type="entry name" value="RIBONUCLEASE_P"/>
    <property type="match status" value="1"/>
</dbReference>
<dbReference type="GO" id="GO:0001682">
    <property type="term" value="P:tRNA 5'-leader removal"/>
    <property type="evidence" value="ECO:0007669"/>
    <property type="project" value="UniProtKB-UniRule"/>
</dbReference>